<evidence type="ECO:0000256" key="3">
    <source>
        <dbReference type="ARBA" id="ARBA00023027"/>
    </source>
</evidence>
<gene>
    <name evidence="4" type="primary">pdxA</name>
    <name evidence="4" type="ORF">GCM10007094_44670</name>
</gene>
<organism evidence="4 5">
    <name type="scientific">Pseudovibrio japonicus</name>
    <dbReference type="NCBI Taxonomy" id="366534"/>
    <lineage>
        <taxon>Bacteria</taxon>
        <taxon>Pseudomonadati</taxon>
        <taxon>Pseudomonadota</taxon>
        <taxon>Alphaproteobacteria</taxon>
        <taxon>Hyphomicrobiales</taxon>
        <taxon>Stappiaceae</taxon>
        <taxon>Pseudovibrio</taxon>
    </lineage>
</organism>
<dbReference type="Proteomes" id="UP000637980">
    <property type="component" value="Unassembled WGS sequence"/>
</dbReference>
<evidence type="ECO:0000256" key="1">
    <source>
        <dbReference type="ARBA" id="ARBA00022723"/>
    </source>
</evidence>
<sequence>MTLPLQPLGITMGDPAGIGPEIIALALGRQLNGMRRIVFGCPHVVRRAVGVVGLDLSVREIDEVSQAQFAPDTIEVLVTSSFTQLPSFGEIASNCGQAAFDALVASIKCAIADQISGIVTAPIHKEALSAAGIGYPGHTEILADYSGSTSVAMLLGNDLIRTVLVTTHCSLLDAIKAADFDAQMAAIRFAHEGATALGYRNPRVAVAGLNPHAGEGGIFGREEIEIISPAIEAARREGINVSGPWPGDTVFMQARQGHFDIVVAQYHDQGLIPVKYMGLENGVNITLGLPFVRTSPDHGTAFDIAGKGIADPASLETTFEYASRLVAAKQKEVA</sequence>
<dbReference type="PANTHER" id="PTHR30004">
    <property type="entry name" value="4-HYDROXYTHREONINE-4-PHOSPHATE DEHYDROGENASE"/>
    <property type="match status" value="1"/>
</dbReference>
<dbReference type="InterPro" id="IPR005255">
    <property type="entry name" value="PdxA_fam"/>
</dbReference>
<reference evidence="5" key="1">
    <citation type="journal article" date="2019" name="Int. J. Syst. Evol. Microbiol.">
        <title>The Global Catalogue of Microorganisms (GCM) 10K type strain sequencing project: providing services to taxonomists for standard genome sequencing and annotation.</title>
        <authorList>
            <consortium name="The Broad Institute Genomics Platform"/>
            <consortium name="The Broad Institute Genome Sequencing Center for Infectious Disease"/>
            <person name="Wu L."/>
            <person name="Ma J."/>
        </authorList>
    </citation>
    <scope>NUCLEOTIDE SEQUENCE [LARGE SCALE GENOMIC DNA]</scope>
    <source>
        <strain evidence="5">KCTC 12861</strain>
    </source>
</reference>
<dbReference type="Gene3D" id="3.40.718.10">
    <property type="entry name" value="Isopropylmalate Dehydrogenase"/>
    <property type="match status" value="1"/>
</dbReference>
<comment type="caution">
    <text evidence="4">The sequence shown here is derived from an EMBL/GenBank/DDBJ whole genome shotgun (WGS) entry which is preliminary data.</text>
</comment>
<name>A0ABQ3EU99_9HYPH</name>
<dbReference type="SUPFAM" id="SSF53659">
    <property type="entry name" value="Isocitrate/Isopropylmalate dehydrogenase-like"/>
    <property type="match status" value="1"/>
</dbReference>
<protein>
    <submittedName>
        <fullName evidence="4">4-hydroxythreonine-4-phosphate dehydrogenase</fullName>
    </submittedName>
</protein>
<keyword evidence="1" id="KW-0479">Metal-binding</keyword>
<proteinExistence type="predicted"/>
<dbReference type="Pfam" id="PF04166">
    <property type="entry name" value="PdxA"/>
    <property type="match status" value="1"/>
</dbReference>
<evidence type="ECO:0000313" key="5">
    <source>
        <dbReference type="Proteomes" id="UP000637980"/>
    </source>
</evidence>
<accession>A0ABQ3EU99</accession>
<dbReference type="PANTHER" id="PTHR30004:SF6">
    <property type="entry name" value="D-THREONATE 4-PHOSPHATE DEHYDROGENASE"/>
    <property type="match status" value="1"/>
</dbReference>
<keyword evidence="5" id="KW-1185">Reference proteome</keyword>
<keyword evidence="2" id="KW-0560">Oxidoreductase</keyword>
<evidence type="ECO:0000256" key="2">
    <source>
        <dbReference type="ARBA" id="ARBA00023002"/>
    </source>
</evidence>
<evidence type="ECO:0000313" key="4">
    <source>
        <dbReference type="EMBL" id="GHB50592.1"/>
    </source>
</evidence>
<dbReference type="EMBL" id="BMXE01000015">
    <property type="protein sequence ID" value="GHB50592.1"/>
    <property type="molecule type" value="Genomic_DNA"/>
</dbReference>
<dbReference type="NCBIfam" id="TIGR00557">
    <property type="entry name" value="pdxA"/>
    <property type="match status" value="1"/>
</dbReference>
<keyword evidence="3" id="KW-0520">NAD</keyword>
<dbReference type="RefSeq" id="WP_189439018.1">
    <property type="nucleotide sequence ID" value="NZ_BMXE01000015.1"/>
</dbReference>